<dbReference type="AlphaFoldDB" id="A0A3E0E1M8"/>
<keyword evidence="3" id="KW-1185">Reference proteome</keyword>
<dbReference type="EMBL" id="QUNF01000003">
    <property type="protein sequence ID" value="REG92085.1"/>
    <property type="molecule type" value="Genomic_DNA"/>
</dbReference>
<dbReference type="CDD" id="cd11324">
    <property type="entry name" value="AmyAc_Amylosucrase"/>
    <property type="match status" value="1"/>
</dbReference>
<sequence length="661" mass="75541">MTINSLNTTIRNQILNQQIHHFITSELPKTGFEPNGKDKQLNFRLVEGLERLIPLYQNIYHTHPKADQTFEKLIQTLVDFAQKRAPELQQRDNSKKPQWFLSNELAGMSLYVDRFCGNLKNLSAKLDYFEDLGINFLHLMPLFESPSGESDGGYAVSNFRKIDPKFGSLEDLIALRKAMQKKEMYLMLDIVLNHTSHRHEWAEKAKAGDPEFQDYFYMYDNRWIPNEYDAAMPEIFPESSPGNFTYVPECDKWVMSVFHNYQWDLNFMNPAVFVAMVENVLFYANLGVDLLRIDAPAFIWKQTGTSSQNLPQAHELLRLIKQCVAIASPGMALLGEAIVAPKEIMKYFGTGDYSAKECDFAYNATQMALQWDMLATGDTRVMLAAQHDLMQKPFGTSWITYTRCHDDIGLGYEDSKIAQVGKDPFLHRQFLKDYYTGSYPGSPAKGALFSSNPKTGDARISGSLASLCGLEKGLENCSQEEIDRSIQKILMMQAHSFFLGGVPMIFYGDEIGYTNDYSYLDDPGKSYDNRWMHRPVIDWVKNNRSKELGTIEQKIYDGTKKLLTIRKSLPVLSDLKNLTWLSPHNIHVAGFLRAFGDKKVYGVFNFGAETAFLTWYAFKGHGKTPEKLKDHWTGSEMQVGMDNEFLIISPYGFHLLEVIND</sequence>
<accession>A0A3E0E1M8</accession>
<evidence type="ECO:0000259" key="1">
    <source>
        <dbReference type="SMART" id="SM00642"/>
    </source>
</evidence>
<dbReference type="InterPro" id="IPR044077">
    <property type="entry name" value="Amylosucrase"/>
</dbReference>
<dbReference type="SUPFAM" id="SSF51445">
    <property type="entry name" value="(Trans)glycosidases"/>
    <property type="match status" value="1"/>
</dbReference>
<dbReference type="InterPro" id="IPR045857">
    <property type="entry name" value="O16G_dom_2"/>
</dbReference>
<comment type="caution">
    <text evidence="2">The sequence shown here is derived from an EMBL/GenBank/DDBJ whole genome shotgun (WGS) entry which is preliminary data.</text>
</comment>
<protein>
    <submittedName>
        <fullName evidence="2">Amylosucrase</fullName>
    </submittedName>
</protein>
<dbReference type="PANTHER" id="PTHR10357:SF213">
    <property type="entry name" value="ALPHA AMYLASE CATALYTIC REGION"/>
    <property type="match status" value="1"/>
</dbReference>
<dbReference type="Gene3D" id="1.10.1740.10">
    <property type="match status" value="1"/>
</dbReference>
<reference evidence="2 3" key="1">
    <citation type="submission" date="2018-08" db="EMBL/GenBank/DDBJ databases">
        <title>Genomic Encyclopedia of Archaeal and Bacterial Type Strains, Phase II (KMG-II): from individual species to whole genera.</title>
        <authorList>
            <person name="Goeker M."/>
        </authorList>
    </citation>
    <scope>NUCLEOTIDE SEQUENCE [LARGE SCALE GENOMIC DNA]</scope>
    <source>
        <strain evidence="2 3">DSM 15986</strain>
    </source>
</reference>
<dbReference type="Pfam" id="PF00128">
    <property type="entry name" value="Alpha-amylase"/>
    <property type="match status" value="1"/>
</dbReference>
<dbReference type="InterPro" id="IPR017853">
    <property type="entry name" value="GH"/>
</dbReference>
<dbReference type="GO" id="GO:0005975">
    <property type="term" value="P:carbohydrate metabolic process"/>
    <property type="evidence" value="ECO:0007669"/>
    <property type="project" value="InterPro"/>
</dbReference>
<dbReference type="Gene3D" id="3.90.400.10">
    <property type="entry name" value="Oligo-1,6-glucosidase, Domain 2"/>
    <property type="match status" value="1"/>
</dbReference>
<organism evidence="2 3">
    <name type="scientific">Algoriphagus antarcticus</name>
    <dbReference type="NCBI Taxonomy" id="238540"/>
    <lineage>
        <taxon>Bacteria</taxon>
        <taxon>Pseudomonadati</taxon>
        <taxon>Bacteroidota</taxon>
        <taxon>Cytophagia</taxon>
        <taxon>Cytophagales</taxon>
        <taxon>Cyclobacteriaceae</taxon>
        <taxon>Algoriphagus</taxon>
    </lineage>
</organism>
<name>A0A3E0E1M8_9BACT</name>
<dbReference type="Gene3D" id="3.20.20.80">
    <property type="entry name" value="Glycosidases"/>
    <property type="match status" value="1"/>
</dbReference>
<dbReference type="SMART" id="SM00642">
    <property type="entry name" value="Aamy"/>
    <property type="match status" value="1"/>
</dbReference>
<evidence type="ECO:0000313" key="2">
    <source>
        <dbReference type="EMBL" id="REG92085.1"/>
    </source>
</evidence>
<evidence type="ECO:0000313" key="3">
    <source>
        <dbReference type="Proteomes" id="UP000256405"/>
    </source>
</evidence>
<feature type="domain" description="Glycosyl hydrolase family 13 catalytic" evidence="1">
    <location>
        <begin position="109"/>
        <end position="566"/>
    </location>
</feature>
<dbReference type="InterPro" id="IPR006047">
    <property type="entry name" value="GH13_cat_dom"/>
</dbReference>
<dbReference type="PANTHER" id="PTHR10357">
    <property type="entry name" value="ALPHA-AMYLASE FAMILY MEMBER"/>
    <property type="match status" value="1"/>
</dbReference>
<gene>
    <name evidence="2" type="ORF">C8N25_103163</name>
</gene>
<dbReference type="GO" id="GO:0047669">
    <property type="term" value="F:amylosucrase activity"/>
    <property type="evidence" value="ECO:0007669"/>
    <property type="project" value="InterPro"/>
</dbReference>
<dbReference type="Proteomes" id="UP000256405">
    <property type="component" value="Unassembled WGS sequence"/>
</dbReference>
<proteinExistence type="predicted"/>